<accession>A0ABQ2VND7</accession>
<sequence length="125" mass="13927">MIDGLLSAAVGYLGFVVAHNPRQGVLTGLGVAFGFAFINHVLLTRVSGASLGKLITQTRVILSSDGGRPRLPRLFRRWLAGYLFVVIAYIADWFRKINIGHKDPYWWPDLPKDFCGIRLVRSDDA</sequence>
<evidence type="ECO:0000256" key="3">
    <source>
        <dbReference type="ARBA" id="ARBA00022989"/>
    </source>
</evidence>
<gene>
    <name evidence="7" type="ORF">GCM10010211_79240</name>
</gene>
<keyword evidence="4 5" id="KW-0472">Membrane</keyword>
<evidence type="ECO:0000313" key="7">
    <source>
        <dbReference type="EMBL" id="GGV00028.1"/>
    </source>
</evidence>
<reference evidence="8" key="1">
    <citation type="journal article" date="2019" name="Int. J. Syst. Evol. Microbiol.">
        <title>The Global Catalogue of Microorganisms (GCM) 10K type strain sequencing project: providing services to taxonomists for standard genome sequencing and annotation.</title>
        <authorList>
            <consortium name="The Broad Institute Genomics Platform"/>
            <consortium name="The Broad Institute Genome Sequencing Center for Infectious Disease"/>
            <person name="Wu L."/>
            <person name="Ma J."/>
        </authorList>
    </citation>
    <scope>NUCLEOTIDE SEQUENCE [LARGE SCALE GENOMIC DNA]</scope>
    <source>
        <strain evidence="8">JCM 3399</strain>
    </source>
</reference>
<comment type="caution">
    <text evidence="7">The sequence shown here is derived from an EMBL/GenBank/DDBJ whole genome shotgun (WGS) entry which is preliminary data.</text>
</comment>
<feature type="domain" description="RDD" evidence="6">
    <location>
        <begin position="2"/>
        <end position="91"/>
    </location>
</feature>
<evidence type="ECO:0000259" key="6">
    <source>
        <dbReference type="Pfam" id="PF06271"/>
    </source>
</evidence>
<evidence type="ECO:0000256" key="4">
    <source>
        <dbReference type="ARBA" id="ARBA00023136"/>
    </source>
</evidence>
<dbReference type="InterPro" id="IPR010432">
    <property type="entry name" value="RDD"/>
</dbReference>
<dbReference type="Pfam" id="PF06271">
    <property type="entry name" value="RDD"/>
    <property type="match status" value="1"/>
</dbReference>
<proteinExistence type="predicted"/>
<dbReference type="Proteomes" id="UP000654471">
    <property type="component" value="Unassembled WGS sequence"/>
</dbReference>
<evidence type="ECO:0000256" key="5">
    <source>
        <dbReference type="SAM" id="Phobius"/>
    </source>
</evidence>
<keyword evidence="8" id="KW-1185">Reference proteome</keyword>
<dbReference type="EMBL" id="BMRP01000065">
    <property type="protein sequence ID" value="GGV00028.1"/>
    <property type="molecule type" value="Genomic_DNA"/>
</dbReference>
<feature type="transmembrane region" description="Helical" evidence="5">
    <location>
        <begin position="78"/>
        <end position="94"/>
    </location>
</feature>
<name>A0ABQ2VND7_9ACTN</name>
<evidence type="ECO:0000256" key="2">
    <source>
        <dbReference type="ARBA" id="ARBA00022692"/>
    </source>
</evidence>
<comment type="subcellular location">
    <subcellularLocation>
        <location evidence="1">Membrane</location>
        <topology evidence="1">Multi-pass membrane protein</topology>
    </subcellularLocation>
</comment>
<evidence type="ECO:0000256" key="1">
    <source>
        <dbReference type="ARBA" id="ARBA00004141"/>
    </source>
</evidence>
<organism evidence="7 8">
    <name type="scientific">Streptomyces albospinus</name>
    <dbReference type="NCBI Taxonomy" id="285515"/>
    <lineage>
        <taxon>Bacteria</taxon>
        <taxon>Bacillati</taxon>
        <taxon>Actinomycetota</taxon>
        <taxon>Actinomycetes</taxon>
        <taxon>Kitasatosporales</taxon>
        <taxon>Streptomycetaceae</taxon>
        <taxon>Streptomyces</taxon>
    </lineage>
</organism>
<keyword evidence="3 5" id="KW-1133">Transmembrane helix</keyword>
<protein>
    <recommendedName>
        <fullName evidence="6">RDD domain-containing protein</fullName>
    </recommendedName>
</protein>
<keyword evidence="2 5" id="KW-0812">Transmembrane</keyword>
<evidence type="ECO:0000313" key="8">
    <source>
        <dbReference type="Proteomes" id="UP000654471"/>
    </source>
</evidence>
<feature type="transmembrane region" description="Helical" evidence="5">
    <location>
        <begin position="25"/>
        <end position="43"/>
    </location>
</feature>